<feature type="domain" description="HTH araC/xylS-type" evidence="4">
    <location>
        <begin position="111"/>
        <end position="209"/>
    </location>
</feature>
<organism evidence="5 6">
    <name type="scientific">Flavimaribacter sediminis</name>
    <dbReference type="NCBI Taxonomy" id="2865987"/>
    <lineage>
        <taxon>Bacteria</taxon>
        <taxon>Pseudomonadati</taxon>
        <taxon>Pseudomonadota</taxon>
        <taxon>Alphaproteobacteria</taxon>
        <taxon>Hyphomicrobiales</taxon>
        <taxon>Rhizobiaceae</taxon>
        <taxon>Flavimaribacter</taxon>
    </lineage>
</organism>
<dbReference type="Gene3D" id="1.10.10.60">
    <property type="entry name" value="Homeodomain-like"/>
    <property type="match status" value="1"/>
</dbReference>
<dbReference type="GO" id="GO:0043565">
    <property type="term" value="F:sequence-specific DNA binding"/>
    <property type="evidence" value="ECO:0007669"/>
    <property type="project" value="InterPro"/>
</dbReference>
<dbReference type="InterPro" id="IPR018060">
    <property type="entry name" value="HTH_AraC"/>
</dbReference>
<dbReference type="InterPro" id="IPR009057">
    <property type="entry name" value="Homeodomain-like_sf"/>
</dbReference>
<proteinExistence type="predicted"/>
<evidence type="ECO:0000313" key="5">
    <source>
        <dbReference type="EMBL" id="MBW8636923.1"/>
    </source>
</evidence>
<dbReference type="AlphaFoldDB" id="A0AAE3D0P9"/>
<keyword evidence="6" id="KW-1185">Reference proteome</keyword>
<reference evidence="5" key="1">
    <citation type="submission" date="2021-08" db="EMBL/GenBank/DDBJ databases">
        <title>Hoeflea bacterium WL0058 sp. nov., isolated from the sediment.</title>
        <authorList>
            <person name="Wang L."/>
            <person name="Zhang D."/>
        </authorList>
    </citation>
    <scope>NUCLEOTIDE SEQUENCE</scope>
    <source>
        <strain evidence="5">WL0058</strain>
    </source>
</reference>
<gene>
    <name evidence="5" type="ORF">K1W69_06960</name>
</gene>
<dbReference type="Pfam" id="PF12833">
    <property type="entry name" value="HTH_18"/>
    <property type="match status" value="1"/>
</dbReference>
<protein>
    <submittedName>
        <fullName evidence="5">AraC family transcriptional regulator</fullName>
    </submittedName>
</protein>
<dbReference type="InterPro" id="IPR050204">
    <property type="entry name" value="AraC_XylS_family_regulators"/>
</dbReference>
<dbReference type="GO" id="GO:0003700">
    <property type="term" value="F:DNA-binding transcription factor activity"/>
    <property type="evidence" value="ECO:0007669"/>
    <property type="project" value="InterPro"/>
</dbReference>
<keyword evidence="3" id="KW-0804">Transcription</keyword>
<name>A0AAE3D0P9_9HYPH</name>
<evidence type="ECO:0000259" key="4">
    <source>
        <dbReference type="PROSITE" id="PS01124"/>
    </source>
</evidence>
<dbReference type="SMART" id="SM00342">
    <property type="entry name" value="HTH_ARAC"/>
    <property type="match status" value="1"/>
</dbReference>
<dbReference type="InterPro" id="IPR018062">
    <property type="entry name" value="HTH_AraC-typ_CS"/>
</dbReference>
<accession>A0AAE3D0P9</accession>
<evidence type="ECO:0000256" key="1">
    <source>
        <dbReference type="ARBA" id="ARBA00023015"/>
    </source>
</evidence>
<dbReference type="Proteomes" id="UP001196509">
    <property type="component" value="Unassembled WGS sequence"/>
</dbReference>
<dbReference type="PROSITE" id="PS01124">
    <property type="entry name" value="HTH_ARAC_FAMILY_2"/>
    <property type="match status" value="1"/>
</dbReference>
<evidence type="ECO:0000256" key="2">
    <source>
        <dbReference type="ARBA" id="ARBA00023125"/>
    </source>
</evidence>
<keyword evidence="2" id="KW-0238">DNA-binding</keyword>
<evidence type="ECO:0000313" key="6">
    <source>
        <dbReference type="Proteomes" id="UP001196509"/>
    </source>
</evidence>
<dbReference type="PROSITE" id="PS00041">
    <property type="entry name" value="HTH_ARAC_FAMILY_1"/>
    <property type="match status" value="1"/>
</dbReference>
<dbReference type="RefSeq" id="WP_220227566.1">
    <property type="nucleotide sequence ID" value="NZ_JAICBX010000001.1"/>
</dbReference>
<sequence length="213" mass="23941">MPAGKTFKVQLQGAQFQFAELRIEQSALNEFSTNPPPDLHLEAKLALRDELIHLGLRQLAEISEEPDKTDMAFAASLMESMCRYICKEYTASITTSSRNKSYGPLTPDQYVAVERFVDEHLSEKITLDQLAKITGQSSKRFLSDFTQTAGKTPIRFVIGRRISKAQSLLSCTSIDITDIAMMTGFCSHAHLTSTFKNLIGVSPSQYRRRQREV</sequence>
<evidence type="ECO:0000256" key="3">
    <source>
        <dbReference type="ARBA" id="ARBA00023163"/>
    </source>
</evidence>
<dbReference type="PANTHER" id="PTHR46796:SF6">
    <property type="entry name" value="ARAC SUBFAMILY"/>
    <property type="match status" value="1"/>
</dbReference>
<dbReference type="EMBL" id="JAICBX010000001">
    <property type="protein sequence ID" value="MBW8636923.1"/>
    <property type="molecule type" value="Genomic_DNA"/>
</dbReference>
<comment type="caution">
    <text evidence="5">The sequence shown here is derived from an EMBL/GenBank/DDBJ whole genome shotgun (WGS) entry which is preliminary data.</text>
</comment>
<keyword evidence="1" id="KW-0805">Transcription regulation</keyword>
<dbReference type="SUPFAM" id="SSF46689">
    <property type="entry name" value="Homeodomain-like"/>
    <property type="match status" value="1"/>
</dbReference>
<dbReference type="PANTHER" id="PTHR46796">
    <property type="entry name" value="HTH-TYPE TRANSCRIPTIONAL ACTIVATOR RHAS-RELATED"/>
    <property type="match status" value="1"/>
</dbReference>